<dbReference type="AlphaFoldDB" id="A0A832H5A9"/>
<gene>
    <name evidence="1" type="ORF">ENR47_11465</name>
</gene>
<name>A0A832H5A9_9CYAN</name>
<dbReference type="InterPro" id="IPR036249">
    <property type="entry name" value="Thioredoxin-like_sf"/>
</dbReference>
<sequence>MTFPRLHLSTSIQRFLNWKTLAALILSVLLTLSSVTWVQPFPAIAGLNDDRYDGDIFALYAGNGSLVPPKYTIEQAVQRQRPALLVLYVDDSSDCKQYSSVVSQLQAFYGRAADFIALRVDSLPVQATYTQTDPGFYYKGVVPQTVLFDGTGKVTLNESGILAFEQVDDAFRNVFDLLPRSESIALKRRSVNEISTEIAK</sequence>
<reference evidence="1" key="1">
    <citation type="journal article" date="2020" name="mSystems">
        <title>Genome- and Community-Level Interaction Insights into Carbon Utilization and Element Cycling Functions of Hydrothermarchaeota in Hydrothermal Sediment.</title>
        <authorList>
            <person name="Zhou Z."/>
            <person name="Liu Y."/>
            <person name="Xu W."/>
            <person name="Pan J."/>
            <person name="Luo Z.H."/>
            <person name="Li M."/>
        </authorList>
    </citation>
    <scope>NUCLEOTIDE SEQUENCE [LARGE SCALE GENOMIC DNA]</scope>
    <source>
        <strain evidence="1">SpSt-402</strain>
    </source>
</reference>
<organism evidence="1">
    <name type="scientific">Oscillatoriales cyanobacterium SpSt-402</name>
    <dbReference type="NCBI Taxonomy" id="2282168"/>
    <lineage>
        <taxon>Bacteria</taxon>
        <taxon>Bacillati</taxon>
        <taxon>Cyanobacteriota</taxon>
        <taxon>Cyanophyceae</taxon>
        <taxon>Oscillatoriophycideae</taxon>
        <taxon>Oscillatoriales</taxon>
    </lineage>
</organism>
<protein>
    <submittedName>
        <fullName evidence="1">Thioredoxin family protein</fullName>
    </submittedName>
</protein>
<accession>A0A832H5A9</accession>
<dbReference type="InterPro" id="IPR048069">
    <property type="entry name" value="Thylak_slr1796"/>
</dbReference>
<evidence type="ECO:0000313" key="1">
    <source>
        <dbReference type="EMBL" id="HGW94884.1"/>
    </source>
</evidence>
<dbReference type="EMBL" id="DSRD01000713">
    <property type="protein sequence ID" value="HGW94884.1"/>
    <property type="molecule type" value="Genomic_DNA"/>
</dbReference>
<proteinExistence type="predicted"/>
<dbReference type="Gene3D" id="3.40.30.10">
    <property type="entry name" value="Glutaredoxin"/>
    <property type="match status" value="1"/>
</dbReference>
<dbReference type="NCBIfam" id="NF038096">
    <property type="entry name" value="thylak_slr1796"/>
    <property type="match status" value="1"/>
</dbReference>
<comment type="caution">
    <text evidence="1">The sequence shown here is derived from an EMBL/GenBank/DDBJ whole genome shotgun (WGS) entry which is preliminary data.</text>
</comment>
<dbReference type="SUPFAM" id="SSF52833">
    <property type="entry name" value="Thioredoxin-like"/>
    <property type="match status" value="1"/>
</dbReference>